<evidence type="ECO:0000313" key="2">
    <source>
        <dbReference type="Proteomes" id="UP000008063"/>
    </source>
</evidence>
<name>F8PJ04_SERL3</name>
<proteinExistence type="predicted"/>
<gene>
    <name evidence="1" type="ORF">SERLA73DRAFT_174614</name>
</gene>
<dbReference type="Proteomes" id="UP000008063">
    <property type="component" value="Unassembled WGS sequence"/>
</dbReference>
<dbReference type="AlphaFoldDB" id="F8PJ04"/>
<organism evidence="2">
    <name type="scientific">Serpula lacrymans var. lacrymans (strain S7.3)</name>
    <name type="common">Dry rot fungus</name>
    <dbReference type="NCBI Taxonomy" id="936435"/>
    <lineage>
        <taxon>Eukaryota</taxon>
        <taxon>Fungi</taxon>
        <taxon>Dikarya</taxon>
        <taxon>Basidiomycota</taxon>
        <taxon>Agaricomycotina</taxon>
        <taxon>Agaricomycetes</taxon>
        <taxon>Agaricomycetidae</taxon>
        <taxon>Boletales</taxon>
        <taxon>Coniophorineae</taxon>
        <taxon>Serpulaceae</taxon>
        <taxon>Serpula</taxon>
    </lineage>
</organism>
<reference evidence="2" key="1">
    <citation type="journal article" date="2011" name="Science">
        <title>The plant cell wall-decomposing machinery underlies the functional diversity of forest fungi.</title>
        <authorList>
            <person name="Eastwood D.C."/>
            <person name="Floudas D."/>
            <person name="Binder M."/>
            <person name="Majcherczyk A."/>
            <person name="Schneider P."/>
            <person name="Aerts A."/>
            <person name="Asiegbu F.O."/>
            <person name="Baker S.E."/>
            <person name="Barry K."/>
            <person name="Bendiksby M."/>
            <person name="Blumentritt M."/>
            <person name="Coutinho P.M."/>
            <person name="Cullen D."/>
            <person name="de Vries R.P."/>
            <person name="Gathman A."/>
            <person name="Goodell B."/>
            <person name="Henrissat B."/>
            <person name="Ihrmark K."/>
            <person name="Kauserud H."/>
            <person name="Kohler A."/>
            <person name="LaButti K."/>
            <person name="Lapidus A."/>
            <person name="Lavin J.L."/>
            <person name="Lee Y.-H."/>
            <person name="Lindquist E."/>
            <person name="Lilly W."/>
            <person name="Lucas S."/>
            <person name="Morin E."/>
            <person name="Murat C."/>
            <person name="Oguiza J.A."/>
            <person name="Park J."/>
            <person name="Pisabarro A.G."/>
            <person name="Riley R."/>
            <person name="Rosling A."/>
            <person name="Salamov A."/>
            <person name="Schmidt O."/>
            <person name="Schmutz J."/>
            <person name="Skrede I."/>
            <person name="Stenlid J."/>
            <person name="Wiebenga A."/>
            <person name="Xie X."/>
            <person name="Kuees U."/>
            <person name="Hibbett D.S."/>
            <person name="Hoffmeister D."/>
            <person name="Hoegberg N."/>
            <person name="Martin F."/>
            <person name="Grigoriev I.V."/>
            <person name="Watkinson S.C."/>
        </authorList>
    </citation>
    <scope>NUCLEOTIDE SEQUENCE [LARGE SCALE GENOMIC DNA]</scope>
    <source>
        <strain evidence="2">strain S7.3</strain>
    </source>
</reference>
<protein>
    <submittedName>
        <fullName evidence="1">Uncharacterized protein</fullName>
    </submittedName>
</protein>
<dbReference type="InParanoid" id="F8PJ04"/>
<sequence length="170" mass="19090">MAAAGSLSCTKAYRSATRAYLHPNEICFINEHRGFNTDLIPGWFSYRSLMSLSSMPHRRCRVIFVATSTLSPSTTNLTYTPTGCATLSCGLYLSLVCPWLLFLKDCSGRKINVRKDSRSIFSVAYMVMSSLCRHCSCFVPHLRSQALPPDLTPANVSRSDHLWIIRLFEV</sequence>
<dbReference type="HOGENOM" id="CLU_1571580_0_0_1"/>
<dbReference type="EMBL" id="GL945475">
    <property type="protein sequence ID" value="EGO03165.1"/>
    <property type="molecule type" value="Genomic_DNA"/>
</dbReference>
<keyword evidence="2" id="KW-1185">Reference proteome</keyword>
<evidence type="ECO:0000313" key="1">
    <source>
        <dbReference type="EMBL" id="EGO03165.1"/>
    </source>
</evidence>
<accession>F8PJ04</accession>